<feature type="domain" description="4Fe-4S ferredoxin-type" evidence="5">
    <location>
        <begin position="61"/>
        <end position="155"/>
    </location>
</feature>
<proteinExistence type="predicted"/>
<accession>A0A0G4K2R8</accession>
<dbReference type="InterPro" id="IPR013783">
    <property type="entry name" value="Ig-like_fold"/>
</dbReference>
<dbReference type="Gene3D" id="2.60.40.10">
    <property type="entry name" value="Immunoglobulins"/>
    <property type="match status" value="1"/>
</dbReference>
<dbReference type="GO" id="GO:0051539">
    <property type="term" value="F:4 iron, 4 sulfur cluster binding"/>
    <property type="evidence" value="ECO:0007669"/>
    <property type="project" value="UniProtKB-KW"/>
</dbReference>
<keyword evidence="4" id="KW-0411">Iron-sulfur</keyword>
<evidence type="ECO:0000256" key="3">
    <source>
        <dbReference type="ARBA" id="ARBA00023004"/>
    </source>
</evidence>
<sequence length="292" mass="33194">MKKWNIIVDVENCTNCQNCTMAVMDEYVGNAFPHYSAPHPPHGHHWVEIKKRERGSGSLLDVAYLNVMCNQCDNAPCVRAAKDGAIYKREDGIVMIDPDKAKGQKQLVKACPYGHIWWNDEHQVPQKYSLDAHLLDDGWPEPRITQVCASGCLYAVKLEDNEMRQKAQEQGLERLRPELKTEGRVWYKNLHLFMKEHLAGSVATYINGLDECCEAAQVELYQEGKCLQHTVTDFFGDFKFQGLESKPGKYVLRIKWNGIEKEIDVNLEAASVNIGDIRLDNPDAEAERKSTA</sequence>
<gene>
    <name evidence="6" type="ORF">BN1221_04936c</name>
</gene>
<keyword evidence="3" id="KW-0408">Iron</keyword>
<keyword evidence="1" id="KW-0004">4Fe-4S</keyword>
<dbReference type="Proteomes" id="UP000044377">
    <property type="component" value="Unassembled WGS sequence"/>
</dbReference>
<evidence type="ECO:0000256" key="2">
    <source>
        <dbReference type="ARBA" id="ARBA00022723"/>
    </source>
</evidence>
<dbReference type="STRING" id="1109412.BN1221_04936c"/>
<dbReference type="CDD" id="cd10552">
    <property type="entry name" value="TH_beta_N"/>
    <property type="match status" value="1"/>
</dbReference>
<dbReference type="RefSeq" id="WP_053085556.1">
    <property type="nucleotide sequence ID" value="NZ_CGIG01000001.1"/>
</dbReference>
<dbReference type="PANTHER" id="PTHR43177">
    <property type="entry name" value="PROTEIN NRFC"/>
    <property type="match status" value="1"/>
</dbReference>
<dbReference type="EMBL" id="CGIG01000001">
    <property type="protein sequence ID" value="CPR21527.1"/>
    <property type="molecule type" value="Genomic_DNA"/>
</dbReference>
<dbReference type="Gene3D" id="3.30.70.20">
    <property type="match status" value="2"/>
</dbReference>
<evidence type="ECO:0000256" key="4">
    <source>
        <dbReference type="ARBA" id="ARBA00023014"/>
    </source>
</evidence>
<dbReference type="AlphaFoldDB" id="A0A0G4K2R8"/>
<dbReference type="PANTHER" id="PTHR43177:SF3">
    <property type="entry name" value="PROTEIN NRFC HOMOLOG"/>
    <property type="match status" value="1"/>
</dbReference>
<evidence type="ECO:0000256" key="1">
    <source>
        <dbReference type="ARBA" id="ARBA00022485"/>
    </source>
</evidence>
<keyword evidence="7" id="KW-1185">Reference proteome</keyword>
<name>A0A0G4K2R8_9GAMM</name>
<dbReference type="InterPro" id="IPR050954">
    <property type="entry name" value="ET_IronSulfur_Cluster-Binding"/>
</dbReference>
<organism evidence="6 7">
    <name type="scientific">Brenneria goodwinii</name>
    <dbReference type="NCBI Taxonomy" id="1109412"/>
    <lineage>
        <taxon>Bacteria</taxon>
        <taxon>Pseudomonadati</taxon>
        <taxon>Pseudomonadota</taxon>
        <taxon>Gammaproteobacteria</taxon>
        <taxon>Enterobacterales</taxon>
        <taxon>Pectobacteriaceae</taxon>
        <taxon>Brenneria</taxon>
    </lineage>
</organism>
<protein>
    <submittedName>
        <fullName evidence="6">Tetrathionate reductase subunit B</fullName>
    </submittedName>
</protein>
<dbReference type="InterPro" id="IPR017896">
    <property type="entry name" value="4Fe4S_Fe-S-bd"/>
</dbReference>
<evidence type="ECO:0000259" key="5">
    <source>
        <dbReference type="Pfam" id="PF13247"/>
    </source>
</evidence>
<dbReference type="Pfam" id="PF13247">
    <property type="entry name" value="Fer4_11"/>
    <property type="match status" value="1"/>
</dbReference>
<dbReference type="GO" id="GO:0046872">
    <property type="term" value="F:metal ion binding"/>
    <property type="evidence" value="ECO:0007669"/>
    <property type="project" value="UniProtKB-KW"/>
</dbReference>
<dbReference type="OrthoDB" id="9779457at2"/>
<keyword evidence="2" id="KW-0479">Metal-binding</keyword>
<dbReference type="SUPFAM" id="SSF54862">
    <property type="entry name" value="4Fe-4S ferredoxins"/>
    <property type="match status" value="1"/>
</dbReference>
<reference evidence="7" key="1">
    <citation type="submission" date="2015-01" db="EMBL/GenBank/DDBJ databases">
        <authorList>
            <person name="Paterson Steve"/>
        </authorList>
    </citation>
    <scope>NUCLEOTIDE SEQUENCE [LARGE SCALE GENOMIC DNA]</scope>
    <source>
        <strain evidence="7">OBR1</strain>
    </source>
</reference>
<dbReference type="SUPFAM" id="SSF49478">
    <property type="entry name" value="Cna protein B-type domain"/>
    <property type="match status" value="1"/>
</dbReference>
<evidence type="ECO:0000313" key="7">
    <source>
        <dbReference type="Proteomes" id="UP000044377"/>
    </source>
</evidence>
<evidence type="ECO:0000313" key="6">
    <source>
        <dbReference type="EMBL" id="CPR21527.1"/>
    </source>
</evidence>